<keyword evidence="1" id="KW-0812">Transmembrane</keyword>
<reference evidence="2" key="1">
    <citation type="journal article" date="2014" name="Front. Microbiol.">
        <title>High frequency of phylogenetically diverse reductive dehalogenase-homologous genes in deep subseafloor sedimentary metagenomes.</title>
        <authorList>
            <person name="Kawai M."/>
            <person name="Futagami T."/>
            <person name="Toyoda A."/>
            <person name="Takaki Y."/>
            <person name="Nishi S."/>
            <person name="Hori S."/>
            <person name="Arai W."/>
            <person name="Tsubouchi T."/>
            <person name="Morono Y."/>
            <person name="Uchiyama I."/>
            <person name="Ito T."/>
            <person name="Fujiyama A."/>
            <person name="Inagaki F."/>
            <person name="Takami H."/>
        </authorList>
    </citation>
    <scope>NUCLEOTIDE SEQUENCE</scope>
    <source>
        <strain evidence="2">Expedition CK06-06</strain>
    </source>
</reference>
<evidence type="ECO:0000256" key="1">
    <source>
        <dbReference type="SAM" id="Phobius"/>
    </source>
</evidence>
<keyword evidence="1" id="KW-1133">Transmembrane helix</keyword>
<protein>
    <submittedName>
        <fullName evidence="2">Uncharacterized protein</fullName>
    </submittedName>
</protein>
<accession>X1F299</accession>
<organism evidence="2">
    <name type="scientific">marine sediment metagenome</name>
    <dbReference type="NCBI Taxonomy" id="412755"/>
    <lineage>
        <taxon>unclassified sequences</taxon>
        <taxon>metagenomes</taxon>
        <taxon>ecological metagenomes</taxon>
    </lineage>
</organism>
<gene>
    <name evidence="2" type="ORF">S01H4_66428</name>
</gene>
<dbReference type="AlphaFoldDB" id="X1F299"/>
<keyword evidence="1" id="KW-0472">Membrane</keyword>
<evidence type="ECO:0000313" key="2">
    <source>
        <dbReference type="EMBL" id="GAH23474.1"/>
    </source>
</evidence>
<name>X1F299_9ZZZZ</name>
<dbReference type="EMBL" id="BART01041136">
    <property type="protein sequence ID" value="GAH23474.1"/>
    <property type="molecule type" value="Genomic_DNA"/>
</dbReference>
<feature type="transmembrane region" description="Helical" evidence="1">
    <location>
        <begin position="21"/>
        <end position="39"/>
    </location>
</feature>
<proteinExistence type="predicted"/>
<comment type="caution">
    <text evidence="2">The sequence shown here is derived from an EMBL/GenBank/DDBJ whole genome shotgun (WGS) entry which is preliminary data.</text>
</comment>
<sequence length="42" mass="4850">MPSDPWKQILFIGGFEGPRRVGLLLVSACIWPGGFYFQWSYE</sequence>